<evidence type="ECO:0000313" key="9">
    <source>
        <dbReference type="Proteomes" id="UP000439424"/>
    </source>
</evidence>
<feature type="chain" id="PRO_5026104990" evidence="5">
    <location>
        <begin position="30"/>
        <end position="381"/>
    </location>
</feature>
<dbReference type="Pfam" id="PF21305">
    <property type="entry name" value="type_II_gspD_N0"/>
    <property type="match status" value="1"/>
</dbReference>
<feature type="domain" description="NolW-like" evidence="6">
    <location>
        <begin position="193"/>
        <end position="261"/>
    </location>
</feature>
<evidence type="ECO:0000313" key="8">
    <source>
        <dbReference type="EMBL" id="MVM92081.1"/>
    </source>
</evidence>
<dbReference type="InterPro" id="IPR005644">
    <property type="entry name" value="NolW-like"/>
</dbReference>
<dbReference type="InterPro" id="IPR049371">
    <property type="entry name" value="GspD-like_N0"/>
</dbReference>
<feature type="domain" description="NolW-like" evidence="6">
    <location>
        <begin position="129"/>
        <end position="185"/>
    </location>
</feature>
<sequence length="381" mass="40988">MALLNHQRPLWALLAAAPLIATVSSSAYAQTWKINLRDADLTAFINEVADITGKNFAVDPRVRGNVTVISNKPLNKDEVYDLFLGVLNVNGVVAIPSGNTIKLVPDSNVKNSGIPYDSRNRVRGDQIVTRVIWLENTNPNDLIPALRPLMPQFAHMAAIAGTNALIVSDRAANIYQLENIIRNLDGTGQNDIEAITLQSSQAEEIITQLEAMSATGASKDFSGARIRIIADNRTNRILIKGDPQTRKRIRHMIEMLDVPSADRLGGLKVFRLKYASAKNLSEILQGLVTGQAVSSSNNSNNSSNSSNPINSLIGNNQNSGSNTSGSNGASISTPAINLNGNSNSSNQNNITSFNQNGVSIIADNAQNSLVVKADPQLMREI</sequence>
<dbReference type="GO" id="GO:0015627">
    <property type="term" value="C:type II protein secretion system complex"/>
    <property type="evidence" value="ECO:0007669"/>
    <property type="project" value="TreeGrafter"/>
</dbReference>
<dbReference type="PANTHER" id="PTHR30332">
    <property type="entry name" value="PROBABLE GENERAL SECRETION PATHWAY PROTEIN D"/>
    <property type="match status" value="1"/>
</dbReference>
<comment type="caution">
    <text evidence="8">The sequence shown here is derived from an EMBL/GenBank/DDBJ whole genome shotgun (WGS) entry which is preliminary data.</text>
</comment>
<proteinExistence type="predicted"/>
<dbReference type="Gene3D" id="3.30.1370.120">
    <property type="match status" value="3"/>
</dbReference>
<keyword evidence="2 5" id="KW-0732">Signal</keyword>
<evidence type="ECO:0000259" key="7">
    <source>
        <dbReference type="Pfam" id="PF21305"/>
    </source>
</evidence>
<dbReference type="InterPro" id="IPR038591">
    <property type="entry name" value="NolW-like_sf"/>
</dbReference>
<organism evidence="8 9">
    <name type="scientific">Acinetobacter baumannii</name>
    <dbReference type="NCBI Taxonomy" id="470"/>
    <lineage>
        <taxon>Bacteria</taxon>
        <taxon>Pseudomonadati</taxon>
        <taxon>Pseudomonadota</taxon>
        <taxon>Gammaproteobacteria</taxon>
        <taxon>Moraxellales</taxon>
        <taxon>Moraxellaceae</taxon>
        <taxon>Acinetobacter</taxon>
        <taxon>Acinetobacter calcoaceticus/baumannii complex</taxon>
    </lineage>
</organism>
<dbReference type="InterPro" id="IPR050810">
    <property type="entry name" value="Bact_Secretion_Sys_Channel"/>
</dbReference>
<evidence type="ECO:0000256" key="2">
    <source>
        <dbReference type="ARBA" id="ARBA00022729"/>
    </source>
</evidence>
<evidence type="ECO:0000256" key="4">
    <source>
        <dbReference type="SAM" id="MobiDB-lite"/>
    </source>
</evidence>
<dbReference type="GO" id="GO:0009306">
    <property type="term" value="P:protein secretion"/>
    <property type="evidence" value="ECO:0007669"/>
    <property type="project" value="TreeGrafter"/>
</dbReference>
<name>A0A6I4HL87_ACIBA</name>
<evidence type="ECO:0000259" key="6">
    <source>
        <dbReference type="Pfam" id="PF03958"/>
    </source>
</evidence>
<dbReference type="Pfam" id="PF03958">
    <property type="entry name" value="Secretin_N"/>
    <property type="match status" value="3"/>
</dbReference>
<dbReference type="GO" id="GO:0016020">
    <property type="term" value="C:membrane"/>
    <property type="evidence" value="ECO:0007669"/>
    <property type="project" value="UniProtKB-SubCell"/>
</dbReference>
<evidence type="ECO:0000256" key="1">
    <source>
        <dbReference type="ARBA" id="ARBA00004370"/>
    </source>
</evidence>
<dbReference type="AlphaFoldDB" id="A0A6I4HL87"/>
<accession>A0A6I4HL87</accession>
<protein>
    <submittedName>
        <fullName evidence="8">Type II secretion system protein GspD</fullName>
    </submittedName>
</protein>
<feature type="domain" description="NolW-like" evidence="6">
    <location>
        <begin position="268"/>
        <end position="381"/>
    </location>
</feature>
<dbReference type="EMBL" id="WPIP01000073">
    <property type="protein sequence ID" value="MVM92081.1"/>
    <property type="molecule type" value="Genomic_DNA"/>
</dbReference>
<dbReference type="RefSeq" id="WP_323126442.1">
    <property type="nucleotide sequence ID" value="NZ_WPIP01000073.1"/>
</dbReference>
<feature type="region of interest" description="Disordered" evidence="4">
    <location>
        <begin position="292"/>
        <end position="328"/>
    </location>
</feature>
<reference evidence="8 9" key="1">
    <citation type="submission" date="2019-11" db="EMBL/GenBank/DDBJ databases">
        <title>Multidrug-resistant Acinetobacter baumannii moving toward extensively drug-resistant over fifteen years in South of Brazil.</title>
        <authorList>
            <person name="Fedrigo N.H."/>
            <person name="Cerdeira L."/>
            <person name="Fuga B."/>
            <person name="Marini P.V.B."/>
            <person name="Shinohara D.R."/>
            <person name="Carrara-Marroni F.E."/>
            <person name="Lincopan N."/>
            <person name="Tognim M.C.B."/>
        </authorList>
    </citation>
    <scope>NUCLEOTIDE SEQUENCE [LARGE SCALE GENOMIC DNA]</scope>
    <source>
        <strain evidence="8 9">Ac576</strain>
    </source>
</reference>
<keyword evidence="3" id="KW-0472">Membrane</keyword>
<comment type="subcellular location">
    <subcellularLocation>
        <location evidence="1">Membrane</location>
    </subcellularLocation>
</comment>
<feature type="non-terminal residue" evidence="8">
    <location>
        <position position="381"/>
    </location>
</feature>
<feature type="compositionally biased region" description="Low complexity" evidence="4">
    <location>
        <begin position="294"/>
        <end position="328"/>
    </location>
</feature>
<feature type="domain" description="GspD-like N0" evidence="7">
    <location>
        <begin position="34"/>
        <end position="102"/>
    </location>
</feature>
<dbReference type="Proteomes" id="UP000439424">
    <property type="component" value="Unassembled WGS sequence"/>
</dbReference>
<dbReference type="PANTHER" id="PTHR30332:SF24">
    <property type="entry name" value="SECRETIN GSPD-RELATED"/>
    <property type="match status" value="1"/>
</dbReference>
<feature type="signal peptide" evidence="5">
    <location>
        <begin position="1"/>
        <end position="29"/>
    </location>
</feature>
<gene>
    <name evidence="8" type="ORF">GNY86_11175</name>
</gene>
<evidence type="ECO:0000256" key="5">
    <source>
        <dbReference type="SAM" id="SignalP"/>
    </source>
</evidence>
<evidence type="ECO:0000256" key="3">
    <source>
        <dbReference type="ARBA" id="ARBA00023136"/>
    </source>
</evidence>